<dbReference type="EMBL" id="CAJVPU010009175">
    <property type="protein sequence ID" value="CAG8592073.1"/>
    <property type="molecule type" value="Genomic_DNA"/>
</dbReference>
<keyword evidence="2" id="KW-1185">Reference proteome</keyword>
<reference evidence="1" key="1">
    <citation type="submission" date="2021-06" db="EMBL/GenBank/DDBJ databases">
        <authorList>
            <person name="Kallberg Y."/>
            <person name="Tangrot J."/>
            <person name="Rosling A."/>
        </authorList>
    </citation>
    <scope>NUCLEOTIDE SEQUENCE</scope>
    <source>
        <strain evidence="1">IL203A</strain>
    </source>
</reference>
<gene>
    <name evidence="1" type="ORF">DHETER_LOCUS6900</name>
</gene>
<name>A0ACA9MJ06_9GLOM</name>
<dbReference type="Proteomes" id="UP000789702">
    <property type="component" value="Unassembled WGS sequence"/>
</dbReference>
<evidence type="ECO:0000313" key="2">
    <source>
        <dbReference type="Proteomes" id="UP000789702"/>
    </source>
</evidence>
<organism evidence="1 2">
    <name type="scientific">Dentiscutata heterogama</name>
    <dbReference type="NCBI Taxonomy" id="1316150"/>
    <lineage>
        <taxon>Eukaryota</taxon>
        <taxon>Fungi</taxon>
        <taxon>Fungi incertae sedis</taxon>
        <taxon>Mucoromycota</taxon>
        <taxon>Glomeromycotina</taxon>
        <taxon>Glomeromycetes</taxon>
        <taxon>Diversisporales</taxon>
        <taxon>Gigasporaceae</taxon>
        <taxon>Dentiscutata</taxon>
    </lineage>
</organism>
<feature type="non-terminal residue" evidence="1">
    <location>
        <position position="1"/>
    </location>
</feature>
<proteinExistence type="predicted"/>
<accession>A0ACA9MJ06</accession>
<protein>
    <submittedName>
        <fullName evidence="1">9511_t:CDS:1</fullName>
    </submittedName>
</protein>
<sequence>FFWHNNPNYNVTFDNFLTRKPPLPFKKQVSIKFVKQLIECERIIFPPSILCKETSKDNEDYVLKIWGRCTIHHKPKERQYCKCSLLVKEDISKCTLCKRSCIEKRKKEQLEEESAGPFIFGKFRILEGSSDDTIDKLNMIRLDNEYKKQKMCDEQLDPDYIL</sequence>
<comment type="caution">
    <text evidence="1">The sequence shown here is derived from an EMBL/GenBank/DDBJ whole genome shotgun (WGS) entry which is preliminary data.</text>
</comment>
<evidence type="ECO:0000313" key="1">
    <source>
        <dbReference type="EMBL" id="CAG8592073.1"/>
    </source>
</evidence>